<name>X1N9X8_9ZZZZ</name>
<sequence length="71" mass="8305">IKGEINYYQRKSGVEIDFIFNRDTAIEVKINPSKQDLKKLLKITSELGIKKLFIVSKKHSDLENIQYGFFI</sequence>
<evidence type="ECO:0000313" key="1">
    <source>
        <dbReference type="EMBL" id="GAI40822.1"/>
    </source>
</evidence>
<comment type="caution">
    <text evidence="1">The sequence shown here is derived from an EMBL/GenBank/DDBJ whole genome shotgun (WGS) entry which is preliminary data.</text>
</comment>
<reference evidence="1" key="1">
    <citation type="journal article" date="2014" name="Front. Microbiol.">
        <title>High frequency of phylogenetically diverse reductive dehalogenase-homologous genes in deep subseafloor sedimentary metagenomes.</title>
        <authorList>
            <person name="Kawai M."/>
            <person name="Futagami T."/>
            <person name="Toyoda A."/>
            <person name="Takaki Y."/>
            <person name="Nishi S."/>
            <person name="Hori S."/>
            <person name="Arai W."/>
            <person name="Tsubouchi T."/>
            <person name="Morono Y."/>
            <person name="Uchiyama I."/>
            <person name="Ito T."/>
            <person name="Fujiyama A."/>
            <person name="Inagaki F."/>
            <person name="Takami H."/>
        </authorList>
    </citation>
    <scope>NUCLEOTIDE SEQUENCE</scope>
    <source>
        <strain evidence="1">Expedition CK06-06</strain>
    </source>
</reference>
<dbReference type="AlphaFoldDB" id="X1N9X8"/>
<dbReference type="EMBL" id="BARV01029074">
    <property type="protein sequence ID" value="GAI40822.1"/>
    <property type="molecule type" value="Genomic_DNA"/>
</dbReference>
<protein>
    <recommendedName>
        <fullName evidence="2">DUF4143 domain-containing protein</fullName>
    </recommendedName>
</protein>
<evidence type="ECO:0008006" key="2">
    <source>
        <dbReference type="Google" id="ProtNLM"/>
    </source>
</evidence>
<gene>
    <name evidence="1" type="ORF">S06H3_46426</name>
</gene>
<feature type="non-terminal residue" evidence="1">
    <location>
        <position position="1"/>
    </location>
</feature>
<accession>X1N9X8</accession>
<organism evidence="1">
    <name type="scientific">marine sediment metagenome</name>
    <dbReference type="NCBI Taxonomy" id="412755"/>
    <lineage>
        <taxon>unclassified sequences</taxon>
        <taxon>metagenomes</taxon>
        <taxon>ecological metagenomes</taxon>
    </lineage>
</organism>
<proteinExistence type="predicted"/>